<dbReference type="GO" id="GO:0003677">
    <property type="term" value="F:DNA binding"/>
    <property type="evidence" value="ECO:0007669"/>
    <property type="project" value="UniProtKB-KW"/>
</dbReference>
<name>A0A0M1P597_9BACL</name>
<gene>
    <name evidence="5" type="ORF">AM231_10190</name>
</gene>
<dbReference type="Proteomes" id="UP000036932">
    <property type="component" value="Unassembled WGS sequence"/>
</dbReference>
<dbReference type="PANTHER" id="PTHR33154:SF18">
    <property type="entry name" value="ARSENICAL RESISTANCE OPERON REPRESSOR"/>
    <property type="match status" value="1"/>
</dbReference>
<evidence type="ECO:0000313" key="6">
    <source>
        <dbReference type="Proteomes" id="UP000036932"/>
    </source>
</evidence>
<dbReference type="PRINTS" id="PR00778">
    <property type="entry name" value="HTHARSR"/>
</dbReference>
<accession>A0A0M1P597</accession>
<proteinExistence type="predicted"/>
<keyword evidence="2" id="KW-0238">DNA-binding</keyword>
<dbReference type="SUPFAM" id="SSF46785">
    <property type="entry name" value="Winged helix' DNA-binding domain"/>
    <property type="match status" value="1"/>
</dbReference>
<dbReference type="PROSITE" id="PS50987">
    <property type="entry name" value="HTH_ARSR_2"/>
    <property type="match status" value="1"/>
</dbReference>
<dbReference type="Pfam" id="PF01022">
    <property type="entry name" value="HTH_5"/>
    <property type="match status" value="1"/>
</dbReference>
<sequence length="108" mass="12467">MEQIQEMADKLKLLSDGTRLTILALLREREYCVCELVDILEISQPGVSQHLRKLKSYGLVKEDKRGQWVYYSLNVDDQPYIKSVLEYTPNSKAILTAMNKEEITSVCK</sequence>
<keyword evidence="3" id="KW-0804">Transcription</keyword>
<keyword evidence="1" id="KW-0805">Transcription regulation</keyword>
<comment type="caution">
    <text evidence="5">The sequence shown here is derived from an EMBL/GenBank/DDBJ whole genome shotgun (WGS) entry which is preliminary data.</text>
</comment>
<evidence type="ECO:0000313" key="5">
    <source>
        <dbReference type="EMBL" id="KOR89470.1"/>
    </source>
</evidence>
<dbReference type="GO" id="GO:0003700">
    <property type="term" value="F:DNA-binding transcription factor activity"/>
    <property type="evidence" value="ECO:0007669"/>
    <property type="project" value="InterPro"/>
</dbReference>
<dbReference type="InterPro" id="IPR001845">
    <property type="entry name" value="HTH_ArsR_DNA-bd_dom"/>
</dbReference>
<dbReference type="EMBL" id="LIUT01000001">
    <property type="protein sequence ID" value="KOR89470.1"/>
    <property type="molecule type" value="Genomic_DNA"/>
</dbReference>
<dbReference type="AlphaFoldDB" id="A0A0M1P597"/>
<dbReference type="InterPro" id="IPR036390">
    <property type="entry name" value="WH_DNA-bd_sf"/>
</dbReference>
<dbReference type="InterPro" id="IPR051081">
    <property type="entry name" value="HTH_MetalResp_TranReg"/>
</dbReference>
<feature type="domain" description="HTH arsR-type" evidence="4">
    <location>
        <begin position="1"/>
        <end position="92"/>
    </location>
</feature>
<dbReference type="NCBIfam" id="NF033788">
    <property type="entry name" value="HTH_metalloreg"/>
    <property type="match status" value="1"/>
</dbReference>
<protein>
    <submittedName>
        <fullName evidence="5">ArsR family transcriptional regulator</fullName>
    </submittedName>
</protein>
<dbReference type="InterPro" id="IPR036388">
    <property type="entry name" value="WH-like_DNA-bd_sf"/>
</dbReference>
<evidence type="ECO:0000259" key="4">
    <source>
        <dbReference type="PROSITE" id="PS50987"/>
    </source>
</evidence>
<dbReference type="InterPro" id="IPR011991">
    <property type="entry name" value="ArsR-like_HTH"/>
</dbReference>
<evidence type="ECO:0000256" key="3">
    <source>
        <dbReference type="ARBA" id="ARBA00023163"/>
    </source>
</evidence>
<organism evidence="5 6">
    <name type="scientific">Paenibacillus solani</name>
    <dbReference type="NCBI Taxonomy" id="1705565"/>
    <lineage>
        <taxon>Bacteria</taxon>
        <taxon>Bacillati</taxon>
        <taxon>Bacillota</taxon>
        <taxon>Bacilli</taxon>
        <taxon>Bacillales</taxon>
        <taxon>Paenibacillaceae</taxon>
        <taxon>Paenibacillus</taxon>
    </lineage>
</organism>
<dbReference type="SMART" id="SM00418">
    <property type="entry name" value="HTH_ARSR"/>
    <property type="match status" value="1"/>
</dbReference>
<evidence type="ECO:0000256" key="2">
    <source>
        <dbReference type="ARBA" id="ARBA00023125"/>
    </source>
</evidence>
<dbReference type="OrthoDB" id="9798835at2"/>
<dbReference type="RefSeq" id="WP_054402511.1">
    <property type="nucleotide sequence ID" value="NZ_LIUT01000001.1"/>
</dbReference>
<dbReference type="PATRIC" id="fig|1705565.3.peg.4026"/>
<dbReference type="Gene3D" id="1.10.10.10">
    <property type="entry name" value="Winged helix-like DNA-binding domain superfamily/Winged helix DNA-binding domain"/>
    <property type="match status" value="1"/>
</dbReference>
<evidence type="ECO:0000256" key="1">
    <source>
        <dbReference type="ARBA" id="ARBA00023015"/>
    </source>
</evidence>
<dbReference type="PANTHER" id="PTHR33154">
    <property type="entry name" value="TRANSCRIPTIONAL REGULATOR, ARSR FAMILY"/>
    <property type="match status" value="1"/>
</dbReference>
<keyword evidence="6" id="KW-1185">Reference proteome</keyword>
<reference evidence="6" key="1">
    <citation type="submission" date="2015-08" db="EMBL/GenBank/DDBJ databases">
        <title>Genome sequencing project for genomic taxonomy and phylogenomics of Bacillus-like bacteria.</title>
        <authorList>
            <person name="Liu B."/>
            <person name="Wang J."/>
            <person name="Zhu Y."/>
            <person name="Liu G."/>
            <person name="Chen Q."/>
            <person name="Chen Z."/>
            <person name="Lan J."/>
            <person name="Che J."/>
            <person name="Ge C."/>
            <person name="Shi H."/>
            <person name="Pan Z."/>
            <person name="Liu X."/>
        </authorList>
    </citation>
    <scope>NUCLEOTIDE SEQUENCE [LARGE SCALE GENOMIC DNA]</scope>
    <source>
        <strain evidence="6">FJAT-22460</strain>
    </source>
</reference>
<dbReference type="CDD" id="cd00090">
    <property type="entry name" value="HTH_ARSR"/>
    <property type="match status" value="1"/>
</dbReference>